<dbReference type="Proteomes" id="UP000051451">
    <property type="component" value="Unassembled WGS sequence"/>
</dbReference>
<dbReference type="AlphaFoldDB" id="A0A0R1VNI7"/>
<keyword evidence="1" id="KW-1133">Transmembrane helix</keyword>
<dbReference type="GeneID" id="98318316"/>
<name>A0A0R1VNI7_9LACO</name>
<feature type="transmembrane region" description="Helical" evidence="1">
    <location>
        <begin position="6"/>
        <end position="31"/>
    </location>
</feature>
<evidence type="ECO:0000313" key="3">
    <source>
        <dbReference type="Proteomes" id="UP000051451"/>
    </source>
</evidence>
<evidence type="ECO:0000313" key="2">
    <source>
        <dbReference type="EMBL" id="KRM06949.1"/>
    </source>
</evidence>
<evidence type="ECO:0000256" key="1">
    <source>
        <dbReference type="SAM" id="Phobius"/>
    </source>
</evidence>
<dbReference type="OrthoDB" id="2297961at2"/>
<proteinExistence type="predicted"/>
<dbReference type="STRING" id="1423750.FC89_GL000258"/>
<gene>
    <name evidence="2" type="ORF">FC89_GL000258</name>
</gene>
<keyword evidence="1" id="KW-0812">Transmembrane</keyword>
<protein>
    <submittedName>
        <fullName evidence="2">Uncharacterized protein</fullName>
    </submittedName>
</protein>
<dbReference type="EMBL" id="AZGB01000009">
    <property type="protein sequence ID" value="KRM06949.1"/>
    <property type="molecule type" value="Genomic_DNA"/>
</dbReference>
<comment type="caution">
    <text evidence="2">The sequence shown here is derived from an EMBL/GenBank/DDBJ whole genome shotgun (WGS) entry which is preliminary data.</text>
</comment>
<accession>A0A0R1VNI7</accession>
<reference evidence="2 3" key="1">
    <citation type="journal article" date="2015" name="Genome Announc.">
        <title>Expanding the biotechnology potential of lactobacilli through comparative genomics of 213 strains and associated genera.</title>
        <authorList>
            <person name="Sun Z."/>
            <person name="Harris H.M."/>
            <person name="McCann A."/>
            <person name="Guo C."/>
            <person name="Argimon S."/>
            <person name="Zhang W."/>
            <person name="Yang X."/>
            <person name="Jeffery I.B."/>
            <person name="Cooney J.C."/>
            <person name="Kagawa T.F."/>
            <person name="Liu W."/>
            <person name="Song Y."/>
            <person name="Salvetti E."/>
            <person name="Wrobel A."/>
            <person name="Rasinkangas P."/>
            <person name="Parkhill J."/>
            <person name="Rea M.C."/>
            <person name="O'Sullivan O."/>
            <person name="Ritari J."/>
            <person name="Douillard F.P."/>
            <person name="Paul Ross R."/>
            <person name="Yang R."/>
            <person name="Briner A.E."/>
            <person name="Felis G.E."/>
            <person name="de Vos W.M."/>
            <person name="Barrangou R."/>
            <person name="Klaenhammer T.R."/>
            <person name="Caufield P.W."/>
            <person name="Cui Y."/>
            <person name="Zhang H."/>
            <person name="O'Toole P.W."/>
        </authorList>
    </citation>
    <scope>NUCLEOTIDE SEQUENCE [LARGE SCALE GENOMIC DNA]</scope>
    <source>
        <strain evidence="2 3">DSM 18630</strain>
    </source>
</reference>
<keyword evidence="3" id="KW-1185">Reference proteome</keyword>
<keyword evidence="1" id="KW-0472">Membrane</keyword>
<dbReference type="PATRIC" id="fig|1423750.3.peg.262"/>
<sequence>MKCKNTGFVIAGAITFLILIAFLAGAQLFMYQQHMLTLNSQLEYNQAVILRNVSIAKQIKDQQIMQFKQGKVQRRDNLYQVTLVNGRSIELNSPIE</sequence>
<organism evidence="2 3">
    <name type="scientific">Liquorilactobacillus ghanensis DSM 18630</name>
    <dbReference type="NCBI Taxonomy" id="1423750"/>
    <lineage>
        <taxon>Bacteria</taxon>
        <taxon>Bacillati</taxon>
        <taxon>Bacillota</taxon>
        <taxon>Bacilli</taxon>
        <taxon>Lactobacillales</taxon>
        <taxon>Lactobacillaceae</taxon>
        <taxon>Liquorilactobacillus</taxon>
    </lineage>
</organism>
<dbReference type="RefSeq" id="WP_057871057.1">
    <property type="nucleotide sequence ID" value="NZ_AZGB01000009.1"/>
</dbReference>